<dbReference type="EMBL" id="AJWZ01010293">
    <property type="protein sequence ID" value="EKC48884.1"/>
    <property type="molecule type" value="Genomic_DNA"/>
</dbReference>
<dbReference type="AlphaFoldDB" id="K1S0M3"/>
<evidence type="ECO:0000256" key="2">
    <source>
        <dbReference type="SAM" id="MobiDB-lite"/>
    </source>
</evidence>
<comment type="caution">
    <text evidence="3">The sequence shown here is derived from an EMBL/GenBank/DDBJ whole genome shotgun (WGS) entry which is preliminary data.</text>
</comment>
<keyword evidence="1" id="KW-0238">DNA-binding</keyword>
<evidence type="ECO:0000313" key="3">
    <source>
        <dbReference type="EMBL" id="EKC48884.1"/>
    </source>
</evidence>
<feature type="compositionally biased region" description="Polar residues" evidence="2">
    <location>
        <begin position="1"/>
        <end position="17"/>
    </location>
</feature>
<sequence length="141" mass="16205">MYLTEGVSSMDNDNSQVKPILPNMPSGRSSQYSATDYRRYFCQQGMTLHDLYNRLKMYDPYAQFHADENSAQDPICLHSHSYYELIYCLQTVGVSYLVGPQHYFPQKGDLICILPGVSHRPLFSEGMSGSFRRIVFNLNTE</sequence>
<dbReference type="GO" id="GO:0003677">
    <property type="term" value="F:DNA binding"/>
    <property type="evidence" value="ECO:0007669"/>
    <property type="project" value="UniProtKB-KW"/>
</dbReference>
<name>K1S0M3_9ZZZZ</name>
<reference evidence="3" key="1">
    <citation type="journal article" date="2013" name="Environ. Microbiol.">
        <title>Microbiota from the distal guts of lean and obese adolescents exhibit partial functional redundancy besides clear differences in community structure.</title>
        <authorList>
            <person name="Ferrer M."/>
            <person name="Ruiz A."/>
            <person name="Lanza F."/>
            <person name="Haange S.B."/>
            <person name="Oberbach A."/>
            <person name="Till H."/>
            <person name="Bargiela R."/>
            <person name="Campoy C."/>
            <person name="Segura M.T."/>
            <person name="Richter M."/>
            <person name="von Bergen M."/>
            <person name="Seifert J."/>
            <person name="Suarez A."/>
        </authorList>
    </citation>
    <scope>NUCLEOTIDE SEQUENCE</scope>
</reference>
<dbReference type="SUPFAM" id="SSF51215">
    <property type="entry name" value="Regulatory protein AraC"/>
    <property type="match status" value="1"/>
</dbReference>
<accession>K1S0M3</accession>
<evidence type="ECO:0000256" key="1">
    <source>
        <dbReference type="ARBA" id="ARBA00023125"/>
    </source>
</evidence>
<proteinExistence type="predicted"/>
<organism evidence="3">
    <name type="scientific">human gut metagenome</name>
    <dbReference type="NCBI Taxonomy" id="408170"/>
    <lineage>
        <taxon>unclassified sequences</taxon>
        <taxon>metagenomes</taxon>
        <taxon>organismal metagenomes</taxon>
    </lineage>
</organism>
<feature type="non-terminal residue" evidence="3">
    <location>
        <position position="141"/>
    </location>
</feature>
<feature type="region of interest" description="Disordered" evidence="2">
    <location>
        <begin position="1"/>
        <end position="29"/>
    </location>
</feature>
<gene>
    <name evidence="3" type="ORF">OBE_14934</name>
</gene>
<dbReference type="InterPro" id="IPR037923">
    <property type="entry name" value="HTH-like"/>
</dbReference>
<protein>
    <submittedName>
        <fullName evidence="3">AraC-type sugar metabolism regulator</fullName>
    </submittedName>
</protein>